<comment type="caution">
    <text evidence="1">The sequence shown here is derived from an EMBL/GenBank/DDBJ whole genome shotgun (WGS) entry which is preliminary data.</text>
</comment>
<name>A0A2W5T9U1_9BACT</name>
<proteinExistence type="predicted"/>
<sequence>MRQVAIGAVVAFVLTVIALSVWKPSTGEVTPASPPTQPQLPLVQPSAPLPANVNRMMVEPPAVLPARALSGEGRGRVRPMPTMRDALPTARFVIDAGTP</sequence>
<gene>
    <name evidence="1" type="ORF">DI536_20900</name>
</gene>
<accession>A0A2W5T9U1</accession>
<dbReference type="Proteomes" id="UP000249061">
    <property type="component" value="Unassembled WGS sequence"/>
</dbReference>
<reference evidence="1 2" key="1">
    <citation type="submission" date="2017-08" db="EMBL/GenBank/DDBJ databases">
        <title>Infants hospitalized years apart are colonized by the same room-sourced microbial strains.</title>
        <authorList>
            <person name="Brooks B."/>
            <person name="Olm M.R."/>
            <person name="Firek B.A."/>
            <person name="Baker R."/>
            <person name="Thomas B.C."/>
            <person name="Morowitz M.J."/>
            <person name="Banfield J.F."/>
        </authorList>
    </citation>
    <scope>NUCLEOTIDE SEQUENCE [LARGE SCALE GENOMIC DNA]</scope>
    <source>
        <strain evidence="1">S2_003_000_R2_14</strain>
    </source>
</reference>
<evidence type="ECO:0000313" key="2">
    <source>
        <dbReference type="Proteomes" id="UP000249061"/>
    </source>
</evidence>
<evidence type="ECO:0000313" key="1">
    <source>
        <dbReference type="EMBL" id="PZR09803.1"/>
    </source>
</evidence>
<dbReference type="EMBL" id="QFQP01000019">
    <property type="protein sequence ID" value="PZR09803.1"/>
    <property type="molecule type" value="Genomic_DNA"/>
</dbReference>
<organism evidence="1 2">
    <name type="scientific">Archangium gephyra</name>
    <dbReference type="NCBI Taxonomy" id="48"/>
    <lineage>
        <taxon>Bacteria</taxon>
        <taxon>Pseudomonadati</taxon>
        <taxon>Myxococcota</taxon>
        <taxon>Myxococcia</taxon>
        <taxon>Myxococcales</taxon>
        <taxon>Cystobacterineae</taxon>
        <taxon>Archangiaceae</taxon>
        <taxon>Archangium</taxon>
    </lineage>
</organism>
<dbReference type="AlphaFoldDB" id="A0A2W5T9U1"/>
<protein>
    <submittedName>
        <fullName evidence="1">Uncharacterized protein</fullName>
    </submittedName>
</protein>